<dbReference type="Proteomes" id="UP000242715">
    <property type="component" value="Unassembled WGS sequence"/>
</dbReference>
<keyword evidence="2" id="KW-1185">Reference proteome</keyword>
<name>A0A2Z6NF87_TRISU</name>
<dbReference type="AlphaFoldDB" id="A0A2Z6NF87"/>
<organism evidence="1 2">
    <name type="scientific">Trifolium subterraneum</name>
    <name type="common">Subterranean clover</name>
    <dbReference type="NCBI Taxonomy" id="3900"/>
    <lineage>
        <taxon>Eukaryota</taxon>
        <taxon>Viridiplantae</taxon>
        <taxon>Streptophyta</taxon>
        <taxon>Embryophyta</taxon>
        <taxon>Tracheophyta</taxon>
        <taxon>Spermatophyta</taxon>
        <taxon>Magnoliopsida</taxon>
        <taxon>eudicotyledons</taxon>
        <taxon>Gunneridae</taxon>
        <taxon>Pentapetalae</taxon>
        <taxon>rosids</taxon>
        <taxon>fabids</taxon>
        <taxon>Fabales</taxon>
        <taxon>Fabaceae</taxon>
        <taxon>Papilionoideae</taxon>
        <taxon>50 kb inversion clade</taxon>
        <taxon>NPAAA clade</taxon>
        <taxon>Hologalegina</taxon>
        <taxon>IRL clade</taxon>
        <taxon>Trifolieae</taxon>
        <taxon>Trifolium</taxon>
    </lineage>
</organism>
<sequence length="76" mass="8466">MPLDITADSFTRSGATCHAFSSLDLPRGYNITVDPCQRSSSTHSNFARFPTPAGRVSFQGSHGFHYAWFQYTFAFP</sequence>
<protein>
    <submittedName>
        <fullName evidence="1">Uncharacterized protein</fullName>
    </submittedName>
</protein>
<evidence type="ECO:0000313" key="1">
    <source>
        <dbReference type="EMBL" id="GAU43254.1"/>
    </source>
</evidence>
<reference evidence="2" key="1">
    <citation type="journal article" date="2017" name="Front. Plant Sci.">
        <title>Climate Clever Clovers: New Paradigm to Reduce the Environmental Footprint of Ruminants by Breeding Low Methanogenic Forages Utilizing Haplotype Variation.</title>
        <authorList>
            <person name="Kaur P."/>
            <person name="Appels R."/>
            <person name="Bayer P.E."/>
            <person name="Keeble-Gagnere G."/>
            <person name="Wang J."/>
            <person name="Hirakawa H."/>
            <person name="Shirasawa K."/>
            <person name="Vercoe P."/>
            <person name="Stefanova K."/>
            <person name="Durmic Z."/>
            <person name="Nichols P."/>
            <person name="Revell C."/>
            <person name="Isobe S.N."/>
            <person name="Edwards D."/>
            <person name="Erskine W."/>
        </authorList>
    </citation>
    <scope>NUCLEOTIDE SEQUENCE [LARGE SCALE GENOMIC DNA]</scope>
    <source>
        <strain evidence="2">cv. Daliak</strain>
    </source>
</reference>
<evidence type="ECO:0000313" key="2">
    <source>
        <dbReference type="Proteomes" id="UP000242715"/>
    </source>
</evidence>
<proteinExistence type="predicted"/>
<gene>
    <name evidence="1" type="ORF">TSUD_133980</name>
</gene>
<dbReference type="EMBL" id="DF973963">
    <property type="protein sequence ID" value="GAU43254.1"/>
    <property type="molecule type" value="Genomic_DNA"/>
</dbReference>
<accession>A0A2Z6NF87</accession>